<feature type="domain" description="Metallo-beta-lactamase" evidence="1">
    <location>
        <begin position="37"/>
        <end position="248"/>
    </location>
</feature>
<evidence type="ECO:0000313" key="2">
    <source>
        <dbReference type="EMBL" id="MDW0117236.1"/>
    </source>
</evidence>
<keyword evidence="3" id="KW-1185">Reference proteome</keyword>
<protein>
    <submittedName>
        <fullName evidence="2">MBL fold metallo-hydrolase</fullName>
    </submittedName>
</protein>
<dbReference type="InterPro" id="IPR036866">
    <property type="entry name" value="RibonucZ/Hydroxyglut_hydro"/>
</dbReference>
<dbReference type="CDD" id="cd07721">
    <property type="entry name" value="yflN-like_MBL-fold"/>
    <property type="match status" value="1"/>
</dbReference>
<reference evidence="2 3" key="1">
    <citation type="submission" date="2023-06" db="EMBL/GenBank/DDBJ databases">
        <title>Sporosarcina sp. nov., isolated from Korean traditional fermented seafood 'Jeotgal'.</title>
        <authorList>
            <person name="Yang A.I."/>
            <person name="Shin N.-R."/>
        </authorList>
    </citation>
    <scope>NUCLEOTIDE SEQUENCE [LARGE SCALE GENOMIC DNA]</scope>
    <source>
        <strain evidence="2 3">KCTC43456</strain>
    </source>
</reference>
<dbReference type="PANTHER" id="PTHR42951:SF17">
    <property type="entry name" value="METALLO-BETA-LACTAMASE DOMAIN-CONTAINING PROTEIN"/>
    <property type="match status" value="1"/>
</dbReference>
<gene>
    <name evidence="2" type="ORF">QTL97_09840</name>
</gene>
<dbReference type="Gene3D" id="3.60.15.10">
    <property type="entry name" value="Ribonuclease Z/Hydroxyacylglutathione hydrolase-like"/>
    <property type="match status" value="1"/>
</dbReference>
<dbReference type="SUPFAM" id="SSF56281">
    <property type="entry name" value="Metallo-hydrolase/oxidoreductase"/>
    <property type="match status" value="1"/>
</dbReference>
<dbReference type="SMART" id="SM00849">
    <property type="entry name" value="Lactamase_B"/>
    <property type="match status" value="1"/>
</dbReference>
<accession>A0AAW9ADL5</accession>
<dbReference type="AlphaFoldDB" id="A0AAW9ADL5"/>
<proteinExistence type="predicted"/>
<name>A0AAW9ADL5_9BACL</name>
<evidence type="ECO:0000259" key="1">
    <source>
        <dbReference type="SMART" id="SM00849"/>
    </source>
</evidence>
<dbReference type="InterPro" id="IPR050855">
    <property type="entry name" value="NDM-1-like"/>
</dbReference>
<dbReference type="EMBL" id="JAUBDJ010000005">
    <property type="protein sequence ID" value="MDW0117236.1"/>
    <property type="molecule type" value="Genomic_DNA"/>
</dbReference>
<dbReference type="Proteomes" id="UP001271648">
    <property type="component" value="Unassembled WGS sequence"/>
</dbReference>
<dbReference type="InterPro" id="IPR001279">
    <property type="entry name" value="Metallo-B-lactamas"/>
</dbReference>
<dbReference type="Pfam" id="PF00753">
    <property type="entry name" value="Lactamase_B"/>
    <property type="match status" value="1"/>
</dbReference>
<organism evidence="2 3">
    <name type="scientific">Sporosarcina thermotolerans</name>
    <dbReference type="NCBI Taxonomy" id="633404"/>
    <lineage>
        <taxon>Bacteria</taxon>
        <taxon>Bacillati</taxon>
        <taxon>Bacillota</taxon>
        <taxon>Bacilli</taxon>
        <taxon>Bacillales</taxon>
        <taxon>Caryophanaceae</taxon>
        <taxon>Sporosarcina</taxon>
    </lineage>
</organism>
<sequence length="285" mass="31754">MEMERSSSTERFQPFTSVTNGIGLEMAPDIYCFTVQIVNVVFYGIAGKGNDWVLIDAGMPKSASMIKKEAEKRFGEGNPPKAIILTHAHFDHIGALIDLLEVWDVPVYAHSLELPYITGQKNYPKPDTSVEGGMVAKMSFMFPNEAIDIGTKAHALSDDHTIPFMPDWKWIHTPGHSEGHISMFRNEDHAMIVGDAFVTVKQDELYKVFTQEKEVNGPPRYLTPDWETSEQSVNILKALNPKIAVTGHGVPGEGHWLADGLEKLVSDFNSIAVPEYGKFVDDQLH</sequence>
<dbReference type="PANTHER" id="PTHR42951">
    <property type="entry name" value="METALLO-BETA-LACTAMASE DOMAIN-CONTAINING"/>
    <property type="match status" value="1"/>
</dbReference>
<evidence type="ECO:0000313" key="3">
    <source>
        <dbReference type="Proteomes" id="UP001271648"/>
    </source>
</evidence>
<comment type="caution">
    <text evidence="2">The sequence shown here is derived from an EMBL/GenBank/DDBJ whole genome shotgun (WGS) entry which is preliminary data.</text>
</comment>